<evidence type="ECO:0000259" key="4">
    <source>
        <dbReference type="Pfam" id="PF02576"/>
    </source>
</evidence>
<organism evidence="6 7">
    <name type="scientific">Candidatus Scatenecus faecavium</name>
    <dbReference type="NCBI Taxonomy" id="2840915"/>
    <lineage>
        <taxon>Bacteria</taxon>
        <taxon>Candidatus Scatenecus</taxon>
    </lineage>
</organism>
<dbReference type="Pfam" id="PF17384">
    <property type="entry name" value="DUF150_C"/>
    <property type="match status" value="1"/>
</dbReference>
<dbReference type="InterPro" id="IPR036847">
    <property type="entry name" value="RimP_C_sf"/>
</dbReference>
<dbReference type="AlphaFoldDB" id="A0A9D1FUN6"/>
<dbReference type="Gene3D" id="3.30.300.70">
    <property type="entry name" value="RimP-like superfamily, N-terminal"/>
    <property type="match status" value="1"/>
</dbReference>
<dbReference type="Proteomes" id="UP000824139">
    <property type="component" value="Unassembled WGS sequence"/>
</dbReference>
<dbReference type="Gene3D" id="2.30.30.180">
    <property type="entry name" value="Ribosome maturation factor RimP, C-terminal domain"/>
    <property type="match status" value="1"/>
</dbReference>
<dbReference type="GO" id="GO:0005829">
    <property type="term" value="C:cytosol"/>
    <property type="evidence" value="ECO:0007669"/>
    <property type="project" value="TreeGrafter"/>
</dbReference>
<accession>A0A9D1FUN6</accession>
<dbReference type="InterPro" id="IPR028998">
    <property type="entry name" value="RimP_C"/>
</dbReference>
<evidence type="ECO:0000313" key="7">
    <source>
        <dbReference type="Proteomes" id="UP000824139"/>
    </source>
</evidence>
<dbReference type="InterPro" id="IPR003728">
    <property type="entry name" value="Ribosome_maturation_RimP"/>
</dbReference>
<feature type="domain" description="Ribosome maturation factor RimP N-terminal" evidence="4">
    <location>
        <begin position="18"/>
        <end position="88"/>
    </location>
</feature>
<dbReference type="Pfam" id="PF02576">
    <property type="entry name" value="RimP_N"/>
    <property type="match status" value="1"/>
</dbReference>
<dbReference type="HAMAP" id="MF_01077">
    <property type="entry name" value="RimP"/>
    <property type="match status" value="1"/>
</dbReference>
<name>A0A9D1FUN6_9BACT</name>
<evidence type="ECO:0000256" key="3">
    <source>
        <dbReference type="HAMAP-Rule" id="MF_01077"/>
    </source>
</evidence>
<dbReference type="PANTHER" id="PTHR33867:SF1">
    <property type="entry name" value="RIBOSOME MATURATION FACTOR RIMP"/>
    <property type="match status" value="1"/>
</dbReference>
<dbReference type="GO" id="GO:0000028">
    <property type="term" value="P:ribosomal small subunit assembly"/>
    <property type="evidence" value="ECO:0007669"/>
    <property type="project" value="TreeGrafter"/>
</dbReference>
<dbReference type="InterPro" id="IPR035956">
    <property type="entry name" value="RimP_N_sf"/>
</dbReference>
<dbReference type="GO" id="GO:0006412">
    <property type="term" value="P:translation"/>
    <property type="evidence" value="ECO:0007669"/>
    <property type="project" value="TreeGrafter"/>
</dbReference>
<dbReference type="InterPro" id="IPR028989">
    <property type="entry name" value="RimP_N"/>
</dbReference>
<evidence type="ECO:0000313" key="6">
    <source>
        <dbReference type="EMBL" id="HIS82258.1"/>
    </source>
</evidence>
<comment type="subcellular location">
    <subcellularLocation>
        <location evidence="3">Cytoplasm</location>
    </subcellularLocation>
</comment>
<dbReference type="SUPFAM" id="SSF75420">
    <property type="entry name" value="YhbC-like, N-terminal domain"/>
    <property type="match status" value="1"/>
</dbReference>
<feature type="domain" description="Ribosome maturation factor RimP C-terminal" evidence="5">
    <location>
        <begin position="93"/>
        <end position="159"/>
    </location>
</feature>
<comment type="similarity">
    <text evidence="3">Belongs to the RimP family.</text>
</comment>
<dbReference type="CDD" id="cd01734">
    <property type="entry name" value="YlxS_C"/>
    <property type="match status" value="1"/>
</dbReference>
<reference evidence="6" key="1">
    <citation type="submission" date="2020-10" db="EMBL/GenBank/DDBJ databases">
        <authorList>
            <person name="Gilroy R."/>
        </authorList>
    </citation>
    <scope>NUCLEOTIDE SEQUENCE</scope>
    <source>
        <strain evidence="6">CHK152-2994</strain>
    </source>
</reference>
<comment type="caution">
    <text evidence="6">The sequence shown here is derived from an EMBL/GenBank/DDBJ whole genome shotgun (WGS) entry which is preliminary data.</text>
</comment>
<reference evidence="6" key="2">
    <citation type="journal article" date="2021" name="PeerJ">
        <title>Extensive microbial diversity within the chicken gut microbiome revealed by metagenomics and culture.</title>
        <authorList>
            <person name="Gilroy R."/>
            <person name="Ravi A."/>
            <person name="Getino M."/>
            <person name="Pursley I."/>
            <person name="Horton D.L."/>
            <person name="Alikhan N.F."/>
            <person name="Baker D."/>
            <person name="Gharbi K."/>
            <person name="Hall N."/>
            <person name="Watson M."/>
            <person name="Adriaenssens E.M."/>
            <person name="Foster-Nyarko E."/>
            <person name="Jarju S."/>
            <person name="Secka A."/>
            <person name="Antonio M."/>
            <person name="Oren A."/>
            <person name="Chaudhuri R.R."/>
            <person name="La Ragione R."/>
            <person name="Hildebrand F."/>
            <person name="Pallen M.J."/>
        </authorList>
    </citation>
    <scope>NUCLEOTIDE SEQUENCE</scope>
    <source>
        <strain evidence="6">CHK152-2994</strain>
    </source>
</reference>
<evidence type="ECO:0000256" key="1">
    <source>
        <dbReference type="ARBA" id="ARBA00022490"/>
    </source>
</evidence>
<evidence type="ECO:0000259" key="5">
    <source>
        <dbReference type="Pfam" id="PF17384"/>
    </source>
</evidence>
<evidence type="ECO:0000256" key="2">
    <source>
        <dbReference type="ARBA" id="ARBA00022517"/>
    </source>
</evidence>
<dbReference type="PANTHER" id="PTHR33867">
    <property type="entry name" value="RIBOSOME MATURATION FACTOR RIMP"/>
    <property type="match status" value="1"/>
</dbReference>
<gene>
    <name evidence="3" type="primary">rimP</name>
    <name evidence="6" type="ORF">IAD41_01455</name>
</gene>
<dbReference type="SUPFAM" id="SSF74942">
    <property type="entry name" value="YhbC-like, C-terminal domain"/>
    <property type="match status" value="1"/>
</dbReference>
<proteinExistence type="inferred from homology"/>
<comment type="function">
    <text evidence="3">Required for maturation of 30S ribosomal subunits.</text>
</comment>
<dbReference type="EMBL" id="DVJO01000033">
    <property type="protein sequence ID" value="HIS82258.1"/>
    <property type="molecule type" value="Genomic_DNA"/>
</dbReference>
<protein>
    <recommendedName>
        <fullName evidence="3">Ribosome maturation factor RimP</fullName>
    </recommendedName>
</protein>
<keyword evidence="1 3" id="KW-0963">Cytoplasm</keyword>
<keyword evidence="2 3" id="KW-0690">Ribosome biogenesis</keyword>
<sequence>MKQEINRYEVLEKINPLIENTAMRFGYIPLEVDFSKENHRWFLRIYLYSSEKDVTLDDCEKVTRSLSDFLDELIPVKYYLEVSSPGLERKFKSDKEFIIFKGRNVSIKLKTPLDGEEEKVFKGEILDFNENEGLKFFRFEDAKELQIPRSNIQSAKLYID</sequence>